<reference evidence="3 4" key="1">
    <citation type="submission" date="2024-05" db="EMBL/GenBank/DDBJ databases">
        <authorList>
            <person name="Wallberg A."/>
        </authorList>
    </citation>
    <scope>NUCLEOTIDE SEQUENCE [LARGE SCALE GENOMIC DNA]</scope>
</reference>
<name>A0AAV2Q5A7_MEGNR</name>
<protein>
    <submittedName>
        <fullName evidence="3">Uncharacterized protein</fullName>
    </submittedName>
</protein>
<sequence length="298" mass="30917">QIVLSVLSLSLVSSLGAVLGQSGSSLGSGCLNTCYTQQGRAYCCSSGNSYQRPLASRPLASGISSFQQQPFTSGTYRQPPRTLSTGTYQEPQHTGLTTGSYRPPSTITTGAYQHQALSTGTYNEPQNTGLIAGSYRQPADAYHQHQQVLSTGGYNEPSVINSGAGLQATSDVTYQQSSLSPGSLQDSNVVTIGSRLPSTTSNSESLQQTNVAETPSQSSLLTTGSVEGPQLTSTINAGFAGQPAATIGTTLSGNAIQPPRRTNPGSYQQPATITGDLSTLVNEESYGQSLAEGIGAYQ</sequence>
<feature type="region of interest" description="Disordered" evidence="1">
    <location>
        <begin position="193"/>
        <end position="228"/>
    </location>
</feature>
<keyword evidence="4" id="KW-1185">Reference proteome</keyword>
<evidence type="ECO:0000313" key="3">
    <source>
        <dbReference type="EMBL" id="CAL4068411.1"/>
    </source>
</evidence>
<organism evidence="3 4">
    <name type="scientific">Meganyctiphanes norvegica</name>
    <name type="common">Northern krill</name>
    <name type="synonym">Thysanopoda norvegica</name>
    <dbReference type="NCBI Taxonomy" id="48144"/>
    <lineage>
        <taxon>Eukaryota</taxon>
        <taxon>Metazoa</taxon>
        <taxon>Ecdysozoa</taxon>
        <taxon>Arthropoda</taxon>
        <taxon>Crustacea</taxon>
        <taxon>Multicrustacea</taxon>
        <taxon>Malacostraca</taxon>
        <taxon>Eumalacostraca</taxon>
        <taxon>Eucarida</taxon>
        <taxon>Euphausiacea</taxon>
        <taxon>Euphausiidae</taxon>
        <taxon>Meganyctiphanes</taxon>
    </lineage>
</organism>
<feature type="chain" id="PRO_5043696539" evidence="2">
    <location>
        <begin position="21"/>
        <end position="298"/>
    </location>
</feature>
<evidence type="ECO:0000256" key="1">
    <source>
        <dbReference type="SAM" id="MobiDB-lite"/>
    </source>
</evidence>
<feature type="non-terminal residue" evidence="3">
    <location>
        <position position="1"/>
    </location>
</feature>
<gene>
    <name evidence="3" type="ORF">MNOR_LOCUS7213</name>
</gene>
<evidence type="ECO:0000313" key="4">
    <source>
        <dbReference type="Proteomes" id="UP001497623"/>
    </source>
</evidence>
<accession>A0AAV2Q5A7</accession>
<feature type="non-terminal residue" evidence="3">
    <location>
        <position position="298"/>
    </location>
</feature>
<keyword evidence="2" id="KW-0732">Signal</keyword>
<feature type="region of interest" description="Disordered" evidence="1">
    <location>
        <begin position="69"/>
        <end position="103"/>
    </location>
</feature>
<feature type="signal peptide" evidence="2">
    <location>
        <begin position="1"/>
        <end position="20"/>
    </location>
</feature>
<evidence type="ECO:0000256" key="2">
    <source>
        <dbReference type="SAM" id="SignalP"/>
    </source>
</evidence>
<comment type="caution">
    <text evidence="3">The sequence shown here is derived from an EMBL/GenBank/DDBJ whole genome shotgun (WGS) entry which is preliminary data.</text>
</comment>
<feature type="region of interest" description="Disordered" evidence="1">
    <location>
        <begin position="250"/>
        <end position="270"/>
    </location>
</feature>
<dbReference type="EMBL" id="CAXKWB010003130">
    <property type="protein sequence ID" value="CAL4068411.1"/>
    <property type="molecule type" value="Genomic_DNA"/>
</dbReference>
<proteinExistence type="predicted"/>
<dbReference type="Proteomes" id="UP001497623">
    <property type="component" value="Unassembled WGS sequence"/>
</dbReference>
<dbReference type="AlphaFoldDB" id="A0AAV2Q5A7"/>